<protein>
    <submittedName>
        <fullName evidence="1">Uncharacterized protein</fullName>
    </submittedName>
</protein>
<gene>
    <name evidence="1" type="ORF">FSB_LOCUS6111</name>
</gene>
<dbReference type="EMBL" id="OIVN01000319">
    <property type="protein sequence ID" value="SPC78229.1"/>
    <property type="molecule type" value="Genomic_DNA"/>
</dbReference>
<dbReference type="AlphaFoldDB" id="A0A2N9EUH9"/>
<name>A0A2N9EUH9_FAGSY</name>
<organism evidence="1">
    <name type="scientific">Fagus sylvatica</name>
    <name type="common">Beechnut</name>
    <dbReference type="NCBI Taxonomy" id="28930"/>
    <lineage>
        <taxon>Eukaryota</taxon>
        <taxon>Viridiplantae</taxon>
        <taxon>Streptophyta</taxon>
        <taxon>Embryophyta</taxon>
        <taxon>Tracheophyta</taxon>
        <taxon>Spermatophyta</taxon>
        <taxon>Magnoliopsida</taxon>
        <taxon>eudicotyledons</taxon>
        <taxon>Gunneridae</taxon>
        <taxon>Pentapetalae</taxon>
        <taxon>rosids</taxon>
        <taxon>fabids</taxon>
        <taxon>Fagales</taxon>
        <taxon>Fagaceae</taxon>
        <taxon>Fagus</taxon>
    </lineage>
</organism>
<accession>A0A2N9EUH9</accession>
<reference evidence="1" key="1">
    <citation type="submission" date="2018-02" db="EMBL/GenBank/DDBJ databases">
        <authorList>
            <person name="Cohen D.B."/>
            <person name="Kent A.D."/>
        </authorList>
    </citation>
    <scope>NUCLEOTIDE SEQUENCE</scope>
</reference>
<evidence type="ECO:0000313" key="1">
    <source>
        <dbReference type="EMBL" id="SPC78229.1"/>
    </source>
</evidence>
<sequence length="184" mass="21062">MKAEEKLDWPWRCRAVWTEAEERSDCSWRFRADLIKAETDRGHGGQIGLRKGQIRAEEELDCLFFWRCRADLIKTETDRGHGGQIGLRKGQIGSEESRSFQAETEQIEVENEQIGLVEEQIGLVGEQFRPRRSLTVYHGGLRWLEGAELDLTETEHVRTKAQGAEKSNEEAEVAFNCPMDVPST</sequence>
<proteinExistence type="predicted"/>